<keyword evidence="3 4" id="KW-0067">ATP-binding</keyword>
<accession>A0A3E0HE98</accession>
<evidence type="ECO:0000256" key="2">
    <source>
        <dbReference type="ARBA" id="ARBA00022741"/>
    </source>
</evidence>
<comment type="caution">
    <text evidence="6">The sequence shown here is derived from an EMBL/GenBank/DDBJ whole genome shotgun (WGS) entry which is preliminary data.</text>
</comment>
<dbReference type="AlphaFoldDB" id="A0A3E0HE98"/>
<dbReference type="RefSeq" id="WP_116176945.1">
    <property type="nucleotide sequence ID" value="NZ_CP144375.1"/>
</dbReference>
<keyword evidence="1" id="KW-0436">Ligase</keyword>
<keyword evidence="2 4" id="KW-0547">Nucleotide-binding</keyword>
<dbReference type="Gene3D" id="3.30.470.20">
    <property type="entry name" value="ATP-grasp fold, B domain"/>
    <property type="match status" value="1"/>
</dbReference>
<protein>
    <submittedName>
        <fullName evidence="6">Biotin carboxylase</fullName>
    </submittedName>
</protein>
<proteinExistence type="predicted"/>
<dbReference type="InterPro" id="IPR011761">
    <property type="entry name" value="ATP-grasp"/>
</dbReference>
<organism evidence="6 7">
    <name type="scientific">Kutzneria buriramensis</name>
    <dbReference type="NCBI Taxonomy" id="1045776"/>
    <lineage>
        <taxon>Bacteria</taxon>
        <taxon>Bacillati</taxon>
        <taxon>Actinomycetota</taxon>
        <taxon>Actinomycetes</taxon>
        <taxon>Pseudonocardiales</taxon>
        <taxon>Pseudonocardiaceae</taxon>
        <taxon>Kutzneria</taxon>
    </lineage>
</organism>
<dbReference type="PROSITE" id="PS50975">
    <property type="entry name" value="ATP_GRASP"/>
    <property type="match status" value="1"/>
</dbReference>
<dbReference type="PANTHER" id="PTHR43585:SF2">
    <property type="entry name" value="ATP-GRASP ENZYME FSQD"/>
    <property type="match status" value="1"/>
</dbReference>
<dbReference type="EMBL" id="QUNO01000009">
    <property type="protein sequence ID" value="REH43483.1"/>
    <property type="molecule type" value="Genomic_DNA"/>
</dbReference>
<dbReference type="Proteomes" id="UP000256269">
    <property type="component" value="Unassembled WGS sequence"/>
</dbReference>
<dbReference type="PANTHER" id="PTHR43585">
    <property type="entry name" value="FUMIPYRROLE BIOSYNTHESIS PROTEIN C"/>
    <property type="match status" value="1"/>
</dbReference>
<name>A0A3E0HE98_9PSEU</name>
<dbReference type="OrthoDB" id="24041at2"/>
<keyword evidence="7" id="KW-1185">Reference proteome</keyword>
<feature type="domain" description="ATP-grasp" evidence="5">
    <location>
        <begin position="115"/>
        <end position="315"/>
    </location>
</feature>
<dbReference type="GO" id="GO:0016874">
    <property type="term" value="F:ligase activity"/>
    <property type="evidence" value="ECO:0007669"/>
    <property type="project" value="UniProtKB-KW"/>
</dbReference>
<evidence type="ECO:0000256" key="1">
    <source>
        <dbReference type="ARBA" id="ARBA00022598"/>
    </source>
</evidence>
<dbReference type="SUPFAM" id="SSF56059">
    <property type="entry name" value="Glutathione synthetase ATP-binding domain-like"/>
    <property type="match status" value="1"/>
</dbReference>
<evidence type="ECO:0000256" key="4">
    <source>
        <dbReference type="PROSITE-ProRule" id="PRU00409"/>
    </source>
</evidence>
<dbReference type="GO" id="GO:0046872">
    <property type="term" value="F:metal ion binding"/>
    <property type="evidence" value="ECO:0007669"/>
    <property type="project" value="InterPro"/>
</dbReference>
<reference evidence="6 7" key="1">
    <citation type="submission" date="2018-08" db="EMBL/GenBank/DDBJ databases">
        <title>Genomic Encyclopedia of Archaeal and Bacterial Type Strains, Phase II (KMG-II): from individual species to whole genera.</title>
        <authorList>
            <person name="Goeker M."/>
        </authorList>
    </citation>
    <scope>NUCLEOTIDE SEQUENCE [LARGE SCALE GENOMIC DNA]</scope>
    <source>
        <strain evidence="6 7">DSM 45791</strain>
    </source>
</reference>
<evidence type="ECO:0000259" key="5">
    <source>
        <dbReference type="PROSITE" id="PS50975"/>
    </source>
</evidence>
<gene>
    <name evidence="6" type="ORF">BCF44_10926</name>
</gene>
<dbReference type="InterPro" id="IPR052032">
    <property type="entry name" value="ATP-dep_AA_Ligase"/>
</dbReference>
<evidence type="ECO:0000313" key="7">
    <source>
        <dbReference type="Proteomes" id="UP000256269"/>
    </source>
</evidence>
<dbReference type="Pfam" id="PF13535">
    <property type="entry name" value="ATP-grasp_4"/>
    <property type="match status" value="1"/>
</dbReference>
<dbReference type="SMART" id="SM01209">
    <property type="entry name" value="GARS_A"/>
    <property type="match status" value="1"/>
</dbReference>
<dbReference type="GO" id="GO:0005524">
    <property type="term" value="F:ATP binding"/>
    <property type="evidence" value="ECO:0007669"/>
    <property type="project" value="UniProtKB-UniRule"/>
</dbReference>
<evidence type="ECO:0000256" key="3">
    <source>
        <dbReference type="ARBA" id="ARBA00022840"/>
    </source>
</evidence>
<sequence length="411" mass="44083">MAQDKPLLLMVGSAGADFRAYIFESVSRRYRLWLLNATPPTWETPFIESHTLVDCAQRDRLAATAHEVALDHEVAGVFCYDERFVESAASISVELGFKTWDPDAVARCRDKSATRAAIRDAGLPQPLSTAVSTLPEALSVAAAIGYPVVVKPRNLAGSVGVRKASNADELAAAYVLTAGASLPGVERFERHVIVEEFLDGPEIAVDCVFYDGRCQPIVVAHKLLGGKPPFEFDEQGHDVDAADPLLSDPVLLDALTRSHAAVGFRYGVTHTELKLTPRGFCVVEINPRMGGDLIPRLGHLASGYDESLAAADVAAGVMPAEVTRDRAGAASIRFAVPDHDMEVTSCRVRRELVTGPVHTAHLAVRPGRVLRLPPKEIARLGCVIAVADTVSEARAAVADPGRFFDVTGVPL</sequence>
<evidence type="ECO:0000313" key="6">
    <source>
        <dbReference type="EMBL" id="REH43483.1"/>
    </source>
</evidence>